<dbReference type="PATRIC" id="fig|935700.4.peg.614"/>
<comment type="subunit">
    <text evidence="2">Homodimer.</text>
</comment>
<dbReference type="OrthoDB" id="9776382at2"/>
<feature type="disulfide bond" description="Redox-active" evidence="12">
    <location>
        <begin position="42"/>
        <end position="47"/>
    </location>
</feature>
<accession>A0A0D1EJ90</accession>
<evidence type="ECO:0000256" key="11">
    <source>
        <dbReference type="PIRSR" id="PIRSR000350-3"/>
    </source>
</evidence>
<evidence type="ECO:0000256" key="9">
    <source>
        <dbReference type="ARBA" id="ARBA00049142"/>
    </source>
</evidence>
<evidence type="ECO:0000256" key="5">
    <source>
        <dbReference type="ARBA" id="ARBA00022857"/>
    </source>
</evidence>
<evidence type="ECO:0000256" key="7">
    <source>
        <dbReference type="ARBA" id="ARBA00023157"/>
    </source>
</evidence>
<gene>
    <name evidence="17" type="primary">garB</name>
    <name evidence="17" type="ORF">jaqu_05800</name>
</gene>
<dbReference type="GO" id="GO:0006749">
    <property type="term" value="P:glutathione metabolic process"/>
    <property type="evidence" value="ECO:0007669"/>
    <property type="project" value="InterPro"/>
</dbReference>
<organism evidence="17 18">
    <name type="scientific">Jannaschia aquimarina</name>
    <dbReference type="NCBI Taxonomy" id="935700"/>
    <lineage>
        <taxon>Bacteria</taxon>
        <taxon>Pseudomonadati</taxon>
        <taxon>Pseudomonadota</taxon>
        <taxon>Alphaproteobacteria</taxon>
        <taxon>Rhodobacterales</taxon>
        <taxon>Roseobacteraceae</taxon>
        <taxon>Jannaschia</taxon>
    </lineage>
</organism>
<dbReference type="InterPro" id="IPR016156">
    <property type="entry name" value="FAD/NAD-linked_Rdtase_dimer_sf"/>
</dbReference>
<evidence type="ECO:0000256" key="13">
    <source>
        <dbReference type="RuleBase" id="RU003691"/>
    </source>
</evidence>
<dbReference type="InterPro" id="IPR001100">
    <property type="entry name" value="Pyr_nuc-diS_OxRdtase"/>
</dbReference>
<dbReference type="NCBIfam" id="NF004776">
    <property type="entry name" value="PRK06116.1"/>
    <property type="match status" value="1"/>
</dbReference>
<dbReference type="Pfam" id="PF02852">
    <property type="entry name" value="Pyr_redox_dim"/>
    <property type="match status" value="1"/>
</dbReference>
<proteinExistence type="inferred from homology"/>
<dbReference type="FunFam" id="3.50.50.60:FF:000051">
    <property type="entry name" value="Glutathione reductase"/>
    <property type="match status" value="1"/>
</dbReference>
<dbReference type="InterPro" id="IPR012999">
    <property type="entry name" value="Pyr_OxRdtase_I_AS"/>
</dbReference>
<dbReference type="Pfam" id="PF07992">
    <property type="entry name" value="Pyr_redox_2"/>
    <property type="match status" value="1"/>
</dbReference>
<dbReference type="PROSITE" id="PS00076">
    <property type="entry name" value="PYRIDINE_REDOX_1"/>
    <property type="match status" value="1"/>
</dbReference>
<dbReference type="EMBL" id="JYFE01000016">
    <property type="protein sequence ID" value="KIT17689.1"/>
    <property type="molecule type" value="Genomic_DNA"/>
</dbReference>
<dbReference type="RefSeq" id="WP_043917432.1">
    <property type="nucleotide sequence ID" value="NZ_FZPF01000002.1"/>
</dbReference>
<evidence type="ECO:0000313" key="18">
    <source>
        <dbReference type="Proteomes" id="UP000032232"/>
    </source>
</evidence>
<comment type="caution">
    <text evidence="17">The sequence shown here is derived from an EMBL/GenBank/DDBJ whole genome shotgun (WGS) entry which is preliminary data.</text>
</comment>
<dbReference type="GO" id="GO:0004362">
    <property type="term" value="F:glutathione-disulfide reductase (NADPH) activity"/>
    <property type="evidence" value="ECO:0007669"/>
    <property type="project" value="UniProtKB-EC"/>
</dbReference>
<dbReference type="InterPro" id="IPR023753">
    <property type="entry name" value="FAD/NAD-binding_dom"/>
</dbReference>
<dbReference type="PRINTS" id="PR00411">
    <property type="entry name" value="PNDRDTASEI"/>
</dbReference>
<protein>
    <recommendedName>
        <fullName evidence="14">Glutathione reductase</fullName>
        <shortName evidence="14">GRase</shortName>
        <ecNumber evidence="14">1.8.1.7</ecNumber>
    </recommendedName>
</protein>
<dbReference type="GO" id="GO:0034599">
    <property type="term" value="P:cellular response to oxidative stress"/>
    <property type="evidence" value="ECO:0007669"/>
    <property type="project" value="TreeGrafter"/>
</dbReference>
<dbReference type="FunFam" id="3.30.390.30:FF:000001">
    <property type="entry name" value="Dihydrolipoyl dehydrogenase"/>
    <property type="match status" value="1"/>
</dbReference>
<evidence type="ECO:0000256" key="6">
    <source>
        <dbReference type="ARBA" id="ARBA00023002"/>
    </source>
</evidence>
<name>A0A0D1EJ90_9RHOB</name>
<dbReference type="InterPro" id="IPR046952">
    <property type="entry name" value="GSHR/TRXR-like"/>
</dbReference>
<evidence type="ECO:0000256" key="4">
    <source>
        <dbReference type="ARBA" id="ARBA00022827"/>
    </source>
</evidence>
<feature type="binding site" evidence="11">
    <location>
        <position position="51"/>
    </location>
    <ligand>
        <name>FAD</name>
        <dbReference type="ChEBI" id="CHEBI:57692"/>
    </ligand>
</feature>
<comment type="similarity">
    <text evidence="1 13">Belongs to the class-I pyridine nucleotide-disulfide oxidoreductase family.</text>
</comment>
<feature type="binding site" evidence="11">
    <location>
        <position position="302"/>
    </location>
    <ligand>
        <name>FAD</name>
        <dbReference type="ChEBI" id="CHEBI:57692"/>
    </ligand>
</feature>
<dbReference type="GO" id="GO:0050660">
    <property type="term" value="F:flavin adenine dinucleotide binding"/>
    <property type="evidence" value="ECO:0007669"/>
    <property type="project" value="InterPro"/>
</dbReference>
<dbReference type="SUPFAM" id="SSF55424">
    <property type="entry name" value="FAD/NAD-linked reductases, dimerisation (C-terminal) domain"/>
    <property type="match status" value="1"/>
</dbReference>
<dbReference type="NCBIfam" id="TIGR01424">
    <property type="entry name" value="gluta_reduc_2"/>
    <property type="match status" value="1"/>
</dbReference>
<dbReference type="InterPro" id="IPR036188">
    <property type="entry name" value="FAD/NAD-bd_sf"/>
</dbReference>
<feature type="binding site" evidence="11">
    <location>
        <begin position="174"/>
        <end position="181"/>
    </location>
    <ligand>
        <name>NAD(+)</name>
        <dbReference type="ChEBI" id="CHEBI:57540"/>
    </ligand>
</feature>
<evidence type="ECO:0000256" key="2">
    <source>
        <dbReference type="ARBA" id="ARBA00011738"/>
    </source>
</evidence>
<dbReference type="STRING" id="935700.jaqu_05800"/>
<dbReference type="AlphaFoldDB" id="A0A0D1EJ90"/>
<keyword evidence="4 11" id="KW-0274">FAD</keyword>
<evidence type="ECO:0000313" key="17">
    <source>
        <dbReference type="EMBL" id="KIT17689.1"/>
    </source>
</evidence>
<comment type="cofactor">
    <cofactor evidence="11">
        <name>FAD</name>
        <dbReference type="ChEBI" id="CHEBI:57692"/>
    </cofactor>
    <text evidence="11">Binds 1 FAD per subunit.</text>
</comment>
<keyword evidence="8 13" id="KW-0676">Redox-active center</keyword>
<feature type="active site" description="Proton acceptor" evidence="10">
    <location>
        <position position="434"/>
    </location>
</feature>
<evidence type="ECO:0000256" key="12">
    <source>
        <dbReference type="PIRSR" id="PIRSR000350-4"/>
    </source>
</evidence>
<dbReference type="InterPro" id="IPR004099">
    <property type="entry name" value="Pyr_nucl-diS_OxRdtase_dimer"/>
</dbReference>
<evidence type="ECO:0000256" key="3">
    <source>
        <dbReference type="ARBA" id="ARBA00022630"/>
    </source>
</evidence>
<evidence type="ECO:0000256" key="10">
    <source>
        <dbReference type="PIRSR" id="PIRSR000350-2"/>
    </source>
</evidence>
<dbReference type="InterPro" id="IPR006324">
    <property type="entry name" value="GSHR"/>
</dbReference>
<feature type="domain" description="FAD/NAD(P)-binding" evidence="16">
    <location>
        <begin position="5"/>
        <end position="317"/>
    </location>
</feature>
<comment type="function">
    <text evidence="14">Catalyzes the reduction of glutathione disulfide (GSSG) to reduced glutathione (GSH).</text>
</comment>
<keyword evidence="5 14" id="KW-0521">NADP</keyword>
<evidence type="ECO:0000259" key="15">
    <source>
        <dbReference type="Pfam" id="PF02852"/>
    </source>
</evidence>
<evidence type="ECO:0000256" key="1">
    <source>
        <dbReference type="ARBA" id="ARBA00007532"/>
    </source>
</evidence>
<dbReference type="Gene3D" id="3.50.50.60">
    <property type="entry name" value="FAD/NAD(P)-binding domain"/>
    <property type="match status" value="2"/>
</dbReference>
<keyword evidence="6 13" id="KW-0560">Oxidoreductase</keyword>
<dbReference type="Gene3D" id="3.30.390.30">
    <property type="match status" value="1"/>
</dbReference>
<keyword evidence="18" id="KW-1185">Reference proteome</keyword>
<dbReference type="PRINTS" id="PR00368">
    <property type="entry name" value="FADPNR"/>
</dbReference>
<dbReference type="GO" id="GO:0045454">
    <property type="term" value="P:cell redox homeostasis"/>
    <property type="evidence" value="ECO:0007669"/>
    <property type="project" value="InterPro"/>
</dbReference>
<keyword evidence="7" id="KW-1015">Disulfide bond</keyword>
<reference evidence="17 18" key="1">
    <citation type="submission" date="2015-02" db="EMBL/GenBank/DDBJ databases">
        <title>Genome Sequence of Jannaschia aquimarina DSM28248, a member of the Roseobacter clade.</title>
        <authorList>
            <person name="Voget S."/>
            <person name="Daniel R."/>
        </authorList>
    </citation>
    <scope>NUCLEOTIDE SEQUENCE [LARGE SCALE GENOMIC DNA]</scope>
    <source>
        <strain evidence="17 18">GSW-M26</strain>
    </source>
</reference>
<dbReference type="SUPFAM" id="SSF51905">
    <property type="entry name" value="FAD/NAD(P)-binding domain"/>
    <property type="match status" value="1"/>
</dbReference>
<keyword evidence="3 13" id="KW-0285">Flavoprotein</keyword>
<dbReference type="PANTHER" id="PTHR42737:SF2">
    <property type="entry name" value="GLUTATHIONE REDUCTASE"/>
    <property type="match status" value="1"/>
</dbReference>
<dbReference type="GO" id="GO:0005829">
    <property type="term" value="C:cytosol"/>
    <property type="evidence" value="ECO:0007669"/>
    <property type="project" value="TreeGrafter"/>
</dbReference>
<dbReference type="PIRSF" id="PIRSF000350">
    <property type="entry name" value="Mercury_reductase_MerA"/>
    <property type="match status" value="1"/>
</dbReference>
<comment type="catalytic activity">
    <reaction evidence="9 14">
        <text>2 glutathione + NADP(+) = glutathione disulfide + NADPH + H(+)</text>
        <dbReference type="Rhea" id="RHEA:11740"/>
        <dbReference type="ChEBI" id="CHEBI:15378"/>
        <dbReference type="ChEBI" id="CHEBI:57783"/>
        <dbReference type="ChEBI" id="CHEBI:57925"/>
        <dbReference type="ChEBI" id="CHEBI:58297"/>
        <dbReference type="ChEBI" id="CHEBI:58349"/>
        <dbReference type="EC" id="1.8.1.7"/>
    </reaction>
</comment>
<feature type="binding site" evidence="11">
    <location>
        <position position="261"/>
    </location>
    <ligand>
        <name>NAD(+)</name>
        <dbReference type="ChEBI" id="CHEBI:57540"/>
    </ligand>
</feature>
<dbReference type="Proteomes" id="UP000032232">
    <property type="component" value="Unassembled WGS sequence"/>
</dbReference>
<feature type="domain" description="Pyridine nucleotide-disulphide oxidoreductase dimerisation" evidence="15">
    <location>
        <begin position="337"/>
        <end position="444"/>
    </location>
</feature>
<dbReference type="PANTHER" id="PTHR42737">
    <property type="entry name" value="GLUTATHIONE REDUCTASE"/>
    <property type="match status" value="1"/>
</dbReference>
<evidence type="ECO:0000256" key="8">
    <source>
        <dbReference type="ARBA" id="ARBA00023284"/>
    </source>
</evidence>
<keyword evidence="11" id="KW-0520">NAD</keyword>
<keyword evidence="11" id="KW-0547">Nucleotide-binding</keyword>
<evidence type="ECO:0000256" key="14">
    <source>
        <dbReference type="RuleBase" id="RU365040"/>
    </source>
</evidence>
<dbReference type="EC" id="1.8.1.7" evidence="14"/>
<sequence length="452" mass="49301">MAFDYDLFVIGGGSGGVRAARLTALDGHKVALAEESRMGGTCVIRGCVPKKLMVFASEYAESAELAKTYGWDIELGDFKWPAFRDRMHSELDRLENAYATNAEKAGVTIYKQRAKLTDPHTVELADGTTKTAKHILVAAGGHPVRPPMENADLGIVSDDVFHLERLPKKLLIVGGGYIGCEFAGVFNGLGCDVSMFIRKAQILRGFDDETRGHVADCMQRRGVTIHTGCAPTALEKRDGGIWVKGSNGHEEVFDEVLWATGRKPNTSGLGLEEVGVKLDRRGAICVDEYLQTDVPSIYALGDVIGRVELTPVAIREAIAFHKTVFGGEPTEMDYDLIPTATFTQPELGTVGLTEEEAEERGPTDVYCTAFRPMQMAFAGGEERVLFKMLVERETEKVLGVHIVGPQAAEMIQFIGVAVKMGATKADFDRTCALHPTIAEEMVTMKEPVRQTD</sequence>
<evidence type="ECO:0000259" key="16">
    <source>
        <dbReference type="Pfam" id="PF07992"/>
    </source>
</evidence>
<dbReference type="GO" id="GO:0050661">
    <property type="term" value="F:NADP binding"/>
    <property type="evidence" value="ECO:0007669"/>
    <property type="project" value="InterPro"/>
</dbReference>